<dbReference type="AlphaFoldDB" id="A0AAE0P782"/>
<keyword evidence="4 6" id="KW-0472">Membrane</keyword>
<keyword evidence="2 6" id="KW-0812">Transmembrane</keyword>
<comment type="caution">
    <text evidence="7">The sequence shown here is derived from an EMBL/GenBank/DDBJ whole genome shotgun (WGS) entry which is preliminary data.</text>
</comment>
<evidence type="ECO:0000256" key="2">
    <source>
        <dbReference type="ARBA" id="ARBA00022692"/>
    </source>
</evidence>
<dbReference type="PANTHER" id="PTHR35042">
    <property type="entry name" value="ANTHRONE OXYGENASE ENCC"/>
    <property type="match status" value="1"/>
</dbReference>
<evidence type="ECO:0000313" key="8">
    <source>
        <dbReference type="Proteomes" id="UP001285441"/>
    </source>
</evidence>
<comment type="subcellular location">
    <subcellularLocation>
        <location evidence="1">Membrane</location>
        <topology evidence="1">Multi-pass membrane protein</topology>
    </subcellularLocation>
</comment>
<feature type="transmembrane region" description="Helical" evidence="6">
    <location>
        <begin position="87"/>
        <end position="106"/>
    </location>
</feature>
<reference evidence="7" key="1">
    <citation type="journal article" date="2023" name="Mol. Phylogenet. Evol.">
        <title>Genome-scale phylogeny and comparative genomics of the fungal order Sordariales.</title>
        <authorList>
            <person name="Hensen N."/>
            <person name="Bonometti L."/>
            <person name="Westerberg I."/>
            <person name="Brannstrom I.O."/>
            <person name="Guillou S."/>
            <person name="Cros-Aarteil S."/>
            <person name="Calhoun S."/>
            <person name="Haridas S."/>
            <person name="Kuo A."/>
            <person name="Mondo S."/>
            <person name="Pangilinan J."/>
            <person name="Riley R."/>
            <person name="LaButti K."/>
            <person name="Andreopoulos B."/>
            <person name="Lipzen A."/>
            <person name="Chen C."/>
            <person name="Yan M."/>
            <person name="Daum C."/>
            <person name="Ng V."/>
            <person name="Clum A."/>
            <person name="Steindorff A."/>
            <person name="Ohm R.A."/>
            <person name="Martin F."/>
            <person name="Silar P."/>
            <person name="Natvig D.O."/>
            <person name="Lalanne C."/>
            <person name="Gautier V."/>
            <person name="Ament-Velasquez S.L."/>
            <person name="Kruys A."/>
            <person name="Hutchinson M.I."/>
            <person name="Powell A.J."/>
            <person name="Barry K."/>
            <person name="Miller A.N."/>
            <person name="Grigoriev I.V."/>
            <person name="Debuchy R."/>
            <person name="Gladieux P."/>
            <person name="Hiltunen Thoren M."/>
            <person name="Johannesson H."/>
        </authorList>
    </citation>
    <scope>NUCLEOTIDE SEQUENCE</scope>
    <source>
        <strain evidence="7">CBS 232.78</strain>
    </source>
</reference>
<protein>
    <recommendedName>
        <fullName evidence="9">DUF1772 domain-containing protein</fullName>
    </recommendedName>
</protein>
<proteinExistence type="inferred from homology"/>
<feature type="transmembrane region" description="Helical" evidence="6">
    <location>
        <begin position="62"/>
        <end position="81"/>
    </location>
</feature>
<organism evidence="7 8">
    <name type="scientific">Podospora didyma</name>
    <dbReference type="NCBI Taxonomy" id="330526"/>
    <lineage>
        <taxon>Eukaryota</taxon>
        <taxon>Fungi</taxon>
        <taxon>Dikarya</taxon>
        <taxon>Ascomycota</taxon>
        <taxon>Pezizomycotina</taxon>
        <taxon>Sordariomycetes</taxon>
        <taxon>Sordariomycetidae</taxon>
        <taxon>Sordariales</taxon>
        <taxon>Podosporaceae</taxon>
        <taxon>Podospora</taxon>
    </lineage>
</organism>
<evidence type="ECO:0000256" key="1">
    <source>
        <dbReference type="ARBA" id="ARBA00004141"/>
    </source>
</evidence>
<reference evidence="7" key="2">
    <citation type="submission" date="2023-06" db="EMBL/GenBank/DDBJ databases">
        <authorList>
            <consortium name="Lawrence Berkeley National Laboratory"/>
            <person name="Haridas S."/>
            <person name="Hensen N."/>
            <person name="Bonometti L."/>
            <person name="Westerberg I."/>
            <person name="Brannstrom I.O."/>
            <person name="Guillou S."/>
            <person name="Cros-Aarteil S."/>
            <person name="Calhoun S."/>
            <person name="Kuo A."/>
            <person name="Mondo S."/>
            <person name="Pangilinan J."/>
            <person name="Riley R."/>
            <person name="LaButti K."/>
            <person name="Andreopoulos B."/>
            <person name="Lipzen A."/>
            <person name="Chen C."/>
            <person name="Yanf M."/>
            <person name="Daum C."/>
            <person name="Ng V."/>
            <person name="Clum A."/>
            <person name="Steindorff A."/>
            <person name="Ohm R."/>
            <person name="Martin F."/>
            <person name="Silar P."/>
            <person name="Natvig D."/>
            <person name="Lalanne C."/>
            <person name="Gautier V."/>
            <person name="Ament-velasquez S.L."/>
            <person name="Kruys A."/>
            <person name="Hutchinson M.I."/>
            <person name="Powell A.J."/>
            <person name="Barry K."/>
            <person name="Miller A.N."/>
            <person name="Grigoriev I.V."/>
            <person name="Debuchy R."/>
            <person name="Gladieux P."/>
            <person name="Thoren M.H."/>
            <person name="Johannesson H."/>
        </authorList>
    </citation>
    <scope>NUCLEOTIDE SEQUENCE</scope>
    <source>
        <strain evidence="7">CBS 232.78</strain>
    </source>
</reference>
<keyword evidence="3 6" id="KW-1133">Transmembrane helix</keyword>
<evidence type="ECO:0000256" key="6">
    <source>
        <dbReference type="SAM" id="Phobius"/>
    </source>
</evidence>
<dbReference type="PANTHER" id="PTHR35042:SF1">
    <property type="entry name" value="DUF1772-DOMAIN-CONTAINING PROTEIN"/>
    <property type="match status" value="1"/>
</dbReference>
<sequence length="173" mass="18010">MASTTPTSSGLVRFTQATAIFLSAAGSGAGLAISSFVIPRLLECPTPLMLQGWKKTFLRGRATMPLSGAIAAASYFFLAYSGRGGRAYAYAGALSVGIIPYTLVLMKSTNNALLDAAEQMEADALLAGGDDKVVVTLEQERSAKYLVDHWGMLNLGRVAMLATASAVALAVSL</sequence>
<dbReference type="Pfam" id="PF08592">
    <property type="entry name" value="Anthrone_oxy"/>
    <property type="match status" value="1"/>
</dbReference>
<accession>A0AAE0P782</accession>
<evidence type="ECO:0000256" key="5">
    <source>
        <dbReference type="ARBA" id="ARBA00034313"/>
    </source>
</evidence>
<evidence type="ECO:0000256" key="3">
    <source>
        <dbReference type="ARBA" id="ARBA00022989"/>
    </source>
</evidence>
<dbReference type="GO" id="GO:0016020">
    <property type="term" value="C:membrane"/>
    <property type="evidence" value="ECO:0007669"/>
    <property type="project" value="UniProtKB-SubCell"/>
</dbReference>
<keyword evidence="8" id="KW-1185">Reference proteome</keyword>
<gene>
    <name evidence="7" type="ORF">B0H63DRAFT_51959</name>
</gene>
<comment type="similarity">
    <text evidence="5">Belongs to the anthrone oxygenase family.</text>
</comment>
<dbReference type="InterPro" id="IPR013901">
    <property type="entry name" value="Anthrone_oxy"/>
</dbReference>
<dbReference type="EMBL" id="JAULSW010000001">
    <property type="protein sequence ID" value="KAK3394606.1"/>
    <property type="molecule type" value="Genomic_DNA"/>
</dbReference>
<evidence type="ECO:0008006" key="9">
    <source>
        <dbReference type="Google" id="ProtNLM"/>
    </source>
</evidence>
<feature type="transmembrane region" description="Helical" evidence="6">
    <location>
        <begin position="20"/>
        <end position="42"/>
    </location>
</feature>
<dbReference type="Proteomes" id="UP001285441">
    <property type="component" value="Unassembled WGS sequence"/>
</dbReference>
<name>A0AAE0P782_9PEZI</name>
<evidence type="ECO:0000313" key="7">
    <source>
        <dbReference type="EMBL" id="KAK3394606.1"/>
    </source>
</evidence>
<evidence type="ECO:0000256" key="4">
    <source>
        <dbReference type="ARBA" id="ARBA00023136"/>
    </source>
</evidence>